<gene>
    <name evidence="1" type="ORF">BDK89_1357</name>
</gene>
<name>A0A4R7HZ23_9ACTN</name>
<dbReference type="Proteomes" id="UP000294558">
    <property type="component" value="Unassembled WGS sequence"/>
</dbReference>
<accession>A0A4R7HZ23</accession>
<comment type="caution">
    <text evidence="1">The sequence shown here is derived from an EMBL/GenBank/DDBJ whole genome shotgun (WGS) entry which is preliminary data.</text>
</comment>
<dbReference type="Gene3D" id="3.40.190.10">
    <property type="entry name" value="Periplasmic binding protein-like II"/>
    <property type="match status" value="1"/>
</dbReference>
<protein>
    <submittedName>
        <fullName evidence="1">Phosphonate ABC transporter substrate-binding protein</fullName>
    </submittedName>
</protein>
<dbReference type="RefSeq" id="WP_133868204.1">
    <property type="nucleotide sequence ID" value="NZ_SOAU01000001.1"/>
</dbReference>
<evidence type="ECO:0000313" key="1">
    <source>
        <dbReference type="EMBL" id="TDT15779.1"/>
    </source>
</evidence>
<reference evidence="1 2" key="1">
    <citation type="submission" date="2019-03" db="EMBL/GenBank/DDBJ databases">
        <title>Sequencing the genomes of 1000 actinobacteria strains.</title>
        <authorList>
            <person name="Klenk H.-P."/>
        </authorList>
    </citation>
    <scope>NUCLEOTIDE SEQUENCE [LARGE SCALE GENOMIC DNA]</scope>
    <source>
        <strain evidence="1 2">DSM 18936</strain>
    </source>
</reference>
<organism evidence="1 2">
    <name type="scientific">Ilumatobacter fluminis</name>
    <dbReference type="NCBI Taxonomy" id="467091"/>
    <lineage>
        <taxon>Bacteria</taxon>
        <taxon>Bacillati</taxon>
        <taxon>Actinomycetota</taxon>
        <taxon>Acidimicrobiia</taxon>
        <taxon>Acidimicrobiales</taxon>
        <taxon>Ilumatobacteraceae</taxon>
        <taxon>Ilumatobacter</taxon>
    </lineage>
</organism>
<dbReference type="OrthoDB" id="527737at2"/>
<dbReference type="PANTHER" id="PTHR35841:SF1">
    <property type="entry name" value="PHOSPHONATES-BINDING PERIPLASMIC PROTEIN"/>
    <property type="match status" value="1"/>
</dbReference>
<dbReference type="EMBL" id="SOAU01000001">
    <property type="protein sequence ID" value="TDT15779.1"/>
    <property type="molecule type" value="Genomic_DNA"/>
</dbReference>
<keyword evidence="2" id="KW-1185">Reference proteome</keyword>
<evidence type="ECO:0000313" key="2">
    <source>
        <dbReference type="Proteomes" id="UP000294558"/>
    </source>
</evidence>
<dbReference type="SUPFAM" id="SSF53850">
    <property type="entry name" value="Periplasmic binding protein-like II"/>
    <property type="match status" value="1"/>
</dbReference>
<sequence>MRMISYMSPGFPEALFEAVGAAVGATVDFDSRTSGPAPGADPFRDGTYDLGWVCSTSFVDLSLRSEAPSVQLAGVGWVPTDPDAGGRPVYFGDVVVRPDHPAVALADLRHCRIGCNDVVSLSGYYALRHAITESGDDPATFAELVFTGGHHASLDALVQGELDAAVVDSVVRTGRARHDAGVDGLRVIDRLGPWPVQPLVARAGLDPSAVAEMQAAVLALNDDPVVRAILADAALDRFVATTPDHYAPVHAAFAPVG</sequence>
<dbReference type="PANTHER" id="PTHR35841">
    <property type="entry name" value="PHOSPHONATES-BINDING PERIPLASMIC PROTEIN"/>
    <property type="match status" value="1"/>
</dbReference>
<dbReference type="AlphaFoldDB" id="A0A4R7HZ23"/>
<dbReference type="Pfam" id="PF12974">
    <property type="entry name" value="Phosphonate-bd"/>
    <property type="match status" value="1"/>
</dbReference>
<proteinExistence type="predicted"/>